<organism evidence="1 2">
    <name type="scientific">Paraburkholderia sprentiae WSM5005</name>
    <dbReference type="NCBI Taxonomy" id="754502"/>
    <lineage>
        <taxon>Bacteria</taxon>
        <taxon>Pseudomonadati</taxon>
        <taxon>Pseudomonadota</taxon>
        <taxon>Betaproteobacteria</taxon>
        <taxon>Burkholderiales</taxon>
        <taxon>Burkholderiaceae</taxon>
        <taxon>Paraburkholderia</taxon>
    </lineage>
</organism>
<dbReference type="Proteomes" id="UP000179860">
    <property type="component" value="Plasmid pl3WSM5005"/>
</dbReference>
<evidence type="ECO:0000313" key="1">
    <source>
        <dbReference type="EMBL" id="APA90271.2"/>
    </source>
</evidence>
<geneLocation type="plasmid" evidence="1 2">
    <name>pl3WSM5005</name>
</geneLocation>
<accession>A0ACA8AX37</accession>
<keyword evidence="2" id="KW-1185">Reference proteome</keyword>
<sequence>MDCVKIATGEAQCITQNSSVLVGNLLKMNTNCSALMQQENDKRAALLLVLVIGLMLLQIIALGAIAVARAHEGAWIRAAVATVPAVLAIGASVKALVRSSGDHEGTFKIAGVGFLAWSAGAALQAVAIVAAPAVAQWFAHF</sequence>
<name>A0ACA8AX37_9BURK</name>
<dbReference type="EMBL" id="CP017564">
    <property type="protein sequence ID" value="APA90271.2"/>
    <property type="molecule type" value="Genomic_DNA"/>
</dbReference>
<protein>
    <submittedName>
        <fullName evidence="1">Uncharacterized protein</fullName>
    </submittedName>
</protein>
<gene>
    <name evidence="1" type="ORF">BJG93_34735</name>
</gene>
<reference evidence="1" key="1">
    <citation type="submission" date="2016-09" db="EMBL/GenBank/DDBJ databases">
        <title>The Complete Genome of Burkholderia sprentiae wsm5005.</title>
        <authorList>
            <person name="De Meyer S."/>
            <person name="Wang P."/>
            <person name="Terpolilli J."/>
        </authorList>
    </citation>
    <scope>NUCLEOTIDE SEQUENCE</scope>
    <source>
        <strain evidence="1">WSM5005</strain>
        <plasmid evidence="1">pl3WSM5005</plasmid>
    </source>
</reference>
<proteinExistence type="predicted"/>
<evidence type="ECO:0000313" key="2">
    <source>
        <dbReference type="Proteomes" id="UP000179860"/>
    </source>
</evidence>
<keyword evidence="1" id="KW-0614">Plasmid</keyword>
<reference evidence="1" key="2">
    <citation type="submission" date="2021-06" db="EMBL/GenBank/DDBJ databases">
        <authorList>
            <person name="Rogers T.H."/>
            <person name="Ramsay J.P."/>
            <person name="Wang P."/>
            <person name="Terpolilli J."/>
        </authorList>
    </citation>
    <scope>NUCLEOTIDE SEQUENCE</scope>
    <source>
        <strain evidence="1">WSM5005</strain>
        <plasmid evidence="1">pl3WSM5005</plasmid>
    </source>
</reference>